<dbReference type="InterPro" id="IPR021109">
    <property type="entry name" value="Peptidase_aspartic_dom_sf"/>
</dbReference>
<evidence type="ECO:0000313" key="3">
    <source>
        <dbReference type="EMBL" id="KAF2807651.1"/>
    </source>
</evidence>
<reference evidence="5" key="2">
    <citation type="submission" date="2020-04" db="EMBL/GenBank/DDBJ databases">
        <authorList>
            <consortium name="NCBI Genome Project"/>
        </authorList>
    </citation>
    <scope>NUCLEOTIDE SEQUENCE</scope>
    <source>
        <strain evidence="5">CBS 304.34</strain>
    </source>
</reference>
<dbReference type="GeneID" id="54467449"/>
<evidence type="ECO:0000313" key="4">
    <source>
        <dbReference type="Proteomes" id="UP000504636"/>
    </source>
</evidence>
<protein>
    <recommendedName>
        <fullName evidence="2">Peptidase A1 domain-containing protein</fullName>
    </recommendedName>
</protein>
<dbReference type="OrthoDB" id="771136at2759"/>
<accession>A0A6A6YFR6</accession>
<dbReference type="Pfam" id="PF00026">
    <property type="entry name" value="Asp"/>
    <property type="match status" value="1"/>
</dbReference>
<dbReference type="InterPro" id="IPR033121">
    <property type="entry name" value="PEPTIDASE_A1"/>
</dbReference>
<evidence type="ECO:0000313" key="5">
    <source>
        <dbReference type="RefSeq" id="XP_033574615.1"/>
    </source>
</evidence>
<dbReference type="RefSeq" id="XP_033574615.1">
    <property type="nucleotide sequence ID" value="XM_033726556.1"/>
</dbReference>
<evidence type="ECO:0000256" key="1">
    <source>
        <dbReference type="SAM" id="SignalP"/>
    </source>
</evidence>
<keyword evidence="4" id="KW-1185">Reference proteome</keyword>
<gene>
    <name evidence="3 5" type="ORF">BDZ99DRAFT_535129</name>
</gene>
<sequence>MGISPSAALLFEALCLLLFVLSTSAVTVRLPLYRNAIVFALPCFPIAKEQSRQHISQGISDTRRWLANGQAQKVLHGATGSYPAAAGPLHECNVIYHLLFTSNVTLGTPPQPFIARIDINWADMFVPSAPCMLDPDRDCVPFHKFNSSQSSTYIATIAFTAIDYEAWEPRAISPRTRSASAASALQIKCSKQLLIGDLCTEMTGHHWTADLV</sequence>
<keyword evidence="1" id="KW-0732">Signal</keyword>
<dbReference type="EMBL" id="MU003704">
    <property type="protein sequence ID" value="KAF2807651.1"/>
    <property type="molecule type" value="Genomic_DNA"/>
</dbReference>
<dbReference type="SUPFAM" id="SSF50630">
    <property type="entry name" value="Acid proteases"/>
    <property type="match status" value="1"/>
</dbReference>
<proteinExistence type="predicted"/>
<reference evidence="3 5" key="1">
    <citation type="journal article" date="2020" name="Stud. Mycol.">
        <title>101 Dothideomycetes genomes: a test case for predicting lifestyles and emergence of pathogens.</title>
        <authorList>
            <person name="Haridas S."/>
            <person name="Albert R."/>
            <person name="Binder M."/>
            <person name="Bloem J."/>
            <person name="Labutti K."/>
            <person name="Salamov A."/>
            <person name="Andreopoulos B."/>
            <person name="Baker S."/>
            <person name="Barry K."/>
            <person name="Bills G."/>
            <person name="Bluhm B."/>
            <person name="Cannon C."/>
            <person name="Castanera R."/>
            <person name="Culley D."/>
            <person name="Daum C."/>
            <person name="Ezra D."/>
            <person name="Gonzalez J."/>
            <person name="Henrissat B."/>
            <person name="Kuo A."/>
            <person name="Liang C."/>
            <person name="Lipzen A."/>
            <person name="Lutzoni F."/>
            <person name="Magnuson J."/>
            <person name="Mondo S."/>
            <person name="Nolan M."/>
            <person name="Ohm R."/>
            <person name="Pangilinan J."/>
            <person name="Park H.-J."/>
            <person name="Ramirez L."/>
            <person name="Alfaro M."/>
            <person name="Sun H."/>
            <person name="Tritt A."/>
            <person name="Yoshinaga Y."/>
            <person name="Zwiers L.-H."/>
            <person name="Turgeon B."/>
            <person name="Goodwin S."/>
            <person name="Spatafora J."/>
            <person name="Crous P."/>
            <person name="Grigoriev I."/>
        </authorList>
    </citation>
    <scope>NUCLEOTIDE SEQUENCE</scope>
    <source>
        <strain evidence="3 5">CBS 304.34</strain>
    </source>
</reference>
<dbReference type="Gene3D" id="2.40.70.10">
    <property type="entry name" value="Acid Proteases"/>
    <property type="match status" value="1"/>
</dbReference>
<dbReference type="PROSITE" id="PS51767">
    <property type="entry name" value="PEPTIDASE_A1"/>
    <property type="match status" value="1"/>
</dbReference>
<feature type="signal peptide" evidence="1">
    <location>
        <begin position="1"/>
        <end position="25"/>
    </location>
</feature>
<dbReference type="AlphaFoldDB" id="A0A6A6YFR6"/>
<dbReference type="Proteomes" id="UP000504636">
    <property type="component" value="Unplaced"/>
</dbReference>
<organism evidence="3">
    <name type="scientific">Mytilinidion resinicola</name>
    <dbReference type="NCBI Taxonomy" id="574789"/>
    <lineage>
        <taxon>Eukaryota</taxon>
        <taxon>Fungi</taxon>
        <taxon>Dikarya</taxon>
        <taxon>Ascomycota</taxon>
        <taxon>Pezizomycotina</taxon>
        <taxon>Dothideomycetes</taxon>
        <taxon>Pleosporomycetidae</taxon>
        <taxon>Mytilinidiales</taxon>
        <taxon>Mytilinidiaceae</taxon>
        <taxon>Mytilinidion</taxon>
    </lineage>
</organism>
<evidence type="ECO:0000259" key="2">
    <source>
        <dbReference type="PROSITE" id="PS51767"/>
    </source>
</evidence>
<reference evidence="5" key="3">
    <citation type="submission" date="2025-04" db="UniProtKB">
        <authorList>
            <consortium name="RefSeq"/>
        </authorList>
    </citation>
    <scope>IDENTIFICATION</scope>
    <source>
        <strain evidence="5">CBS 304.34</strain>
    </source>
</reference>
<feature type="chain" id="PRO_5044629100" description="Peptidase A1 domain-containing protein" evidence="1">
    <location>
        <begin position="26"/>
        <end position="212"/>
    </location>
</feature>
<feature type="domain" description="Peptidase A1" evidence="2">
    <location>
        <begin position="100"/>
        <end position="212"/>
    </location>
</feature>
<name>A0A6A6YFR6_9PEZI</name>